<name>A0AAE1Z038_9LAMI</name>
<dbReference type="Proteomes" id="UP001293254">
    <property type="component" value="Unassembled WGS sequence"/>
</dbReference>
<reference evidence="2" key="1">
    <citation type="submission" date="2020-06" db="EMBL/GenBank/DDBJ databases">
        <authorList>
            <person name="Li T."/>
            <person name="Hu X."/>
            <person name="Zhang T."/>
            <person name="Song X."/>
            <person name="Zhang H."/>
            <person name="Dai N."/>
            <person name="Sheng W."/>
            <person name="Hou X."/>
            <person name="Wei L."/>
        </authorList>
    </citation>
    <scope>NUCLEOTIDE SEQUENCE</scope>
    <source>
        <strain evidence="2">3651</strain>
        <tissue evidence="2">Leaf</tissue>
    </source>
</reference>
<comment type="caution">
    <text evidence="2">The sequence shown here is derived from an EMBL/GenBank/DDBJ whole genome shotgun (WGS) entry which is preliminary data.</text>
</comment>
<feature type="compositionally biased region" description="Basic and acidic residues" evidence="1">
    <location>
        <begin position="172"/>
        <end position="181"/>
    </location>
</feature>
<evidence type="ECO:0000256" key="1">
    <source>
        <dbReference type="SAM" id="MobiDB-lite"/>
    </source>
</evidence>
<dbReference type="PANTHER" id="PTHR34947:SF2">
    <property type="entry name" value="TRANSMEMBRANE PROTEIN"/>
    <property type="match status" value="1"/>
</dbReference>
<accession>A0AAE1Z038</accession>
<evidence type="ECO:0000313" key="3">
    <source>
        <dbReference type="Proteomes" id="UP001293254"/>
    </source>
</evidence>
<feature type="compositionally biased region" description="Acidic residues" evidence="1">
    <location>
        <begin position="127"/>
        <end position="139"/>
    </location>
</feature>
<dbReference type="PANTHER" id="PTHR34947">
    <property type="entry name" value="TRANSMEMBRANE PROTEIN"/>
    <property type="match status" value="1"/>
</dbReference>
<feature type="region of interest" description="Disordered" evidence="1">
    <location>
        <begin position="118"/>
        <end position="221"/>
    </location>
</feature>
<dbReference type="EMBL" id="JACGWO010000001">
    <property type="protein sequence ID" value="KAK4439709.1"/>
    <property type="molecule type" value="Genomic_DNA"/>
</dbReference>
<sequence>MEQKSSNEFMPSQPLKKIIPQLLLSLSLFSFLFSYSSHYYSSLIHSPNFPSNSFHQILNRALNKNCLFLICNGLLVFLAKTSGLIRPPPEAADSDLKRLADTAKVVVPQVLEKLYVLEETSPQPKEEVEEEEEEEEEEANEKSSEGENDQVSIFIAESEEEEGGGDLEDRVDESGGDERRSCWLFDEGDEQLYGEGEEEEEDGKEEEEEEEEEMMSTEEMNKKFEDFIRRMKEEIMINEARQKVVMVN</sequence>
<protein>
    <submittedName>
        <fullName evidence="2">Uncharacterized protein</fullName>
    </submittedName>
</protein>
<proteinExistence type="predicted"/>
<reference evidence="2" key="2">
    <citation type="journal article" date="2024" name="Plant">
        <title>Genomic evolution and insights into agronomic trait innovations of Sesamum species.</title>
        <authorList>
            <person name="Miao H."/>
            <person name="Wang L."/>
            <person name="Qu L."/>
            <person name="Liu H."/>
            <person name="Sun Y."/>
            <person name="Le M."/>
            <person name="Wang Q."/>
            <person name="Wei S."/>
            <person name="Zheng Y."/>
            <person name="Lin W."/>
            <person name="Duan Y."/>
            <person name="Cao H."/>
            <person name="Xiong S."/>
            <person name="Wang X."/>
            <person name="Wei L."/>
            <person name="Li C."/>
            <person name="Ma Q."/>
            <person name="Ju M."/>
            <person name="Zhao R."/>
            <person name="Li G."/>
            <person name="Mu C."/>
            <person name="Tian Q."/>
            <person name="Mei H."/>
            <person name="Zhang T."/>
            <person name="Gao T."/>
            <person name="Zhang H."/>
        </authorList>
    </citation>
    <scope>NUCLEOTIDE SEQUENCE</scope>
    <source>
        <strain evidence="2">3651</strain>
    </source>
</reference>
<evidence type="ECO:0000313" key="2">
    <source>
        <dbReference type="EMBL" id="KAK4439709.1"/>
    </source>
</evidence>
<gene>
    <name evidence="2" type="ORF">Salat_0305800</name>
</gene>
<feature type="compositionally biased region" description="Acidic residues" evidence="1">
    <location>
        <begin position="157"/>
        <end position="171"/>
    </location>
</feature>
<dbReference type="AlphaFoldDB" id="A0AAE1Z038"/>
<feature type="compositionally biased region" description="Acidic residues" evidence="1">
    <location>
        <begin position="186"/>
        <end position="216"/>
    </location>
</feature>
<organism evidence="2 3">
    <name type="scientific">Sesamum alatum</name>
    <dbReference type="NCBI Taxonomy" id="300844"/>
    <lineage>
        <taxon>Eukaryota</taxon>
        <taxon>Viridiplantae</taxon>
        <taxon>Streptophyta</taxon>
        <taxon>Embryophyta</taxon>
        <taxon>Tracheophyta</taxon>
        <taxon>Spermatophyta</taxon>
        <taxon>Magnoliopsida</taxon>
        <taxon>eudicotyledons</taxon>
        <taxon>Gunneridae</taxon>
        <taxon>Pentapetalae</taxon>
        <taxon>asterids</taxon>
        <taxon>lamiids</taxon>
        <taxon>Lamiales</taxon>
        <taxon>Pedaliaceae</taxon>
        <taxon>Sesamum</taxon>
    </lineage>
</organism>
<keyword evidence="3" id="KW-1185">Reference proteome</keyword>